<dbReference type="AlphaFoldDB" id="A0A6J8EDW1"/>
<organism evidence="1 2">
    <name type="scientific">Mytilus coruscus</name>
    <name type="common">Sea mussel</name>
    <dbReference type="NCBI Taxonomy" id="42192"/>
    <lineage>
        <taxon>Eukaryota</taxon>
        <taxon>Metazoa</taxon>
        <taxon>Spiralia</taxon>
        <taxon>Lophotrochozoa</taxon>
        <taxon>Mollusca</taxon>
        <taxon>Bivalvia</taxon>
        <taxon>Autobranchia</taxon>
        <taxon>Pteriomorphia</taxon>
        <taxon>Mytilida</taxon>
        <taxon>Mytiloidea</taxon>
        <taxon>Mytilidae</taxon>
        <taxon>Mytilinae</taxon>
        <taxon>Mytilus</taxon>
    </lineage>
</organism>
<evidence type="ECO:0000313" key="1">
    <source>
        <dbReference type="EMBL" id="CAC5418427.1"/>
    </source>
</evidence>
<evidence type="ECO:0000313" key="2">
    <source>
        <dbReference type="Proteomes" id="UP000507470"/>
    </source>
</evidence>
<dbReference type="EMBL" id="CACVKT020008919">
    <property type="protein sequence ID" value="CAC5418427.1"/>
    <property type="molecule type" value="Genomic_DNA"/>
</dbReference>
<name>A0A6J8EDW1_MYTCO</name>
<sequence>MDYLEKLRLATEDNNDIEVQKIRAEKIKEITVTGFYKNCPLDHYEKDSLSQALLPTDLDPVMANCFAIKATALELYQKIKLYANLTPLEEVARHPETVNRNLDHLFTCLPQDKLLKIYDVAKTMEDTIMYEALPTCHTGNLAGKINIMALQLFLTSQFILFSQMPVEIFDHFCIGK</sequence>
<dbReference type="Proteomes" id="UP000507470">
    <property type="component" value="Unassembled WGS sequence"/>
</dbReference>
<accession>A0A6J8EDW1</accession>
<reference evidence="1 2" key="1">
    <citation type="submission" date="2020-06" db="EMBL/GenBank/DDBJ databases">
        <authorList>
            <person name="Li R."/>
            <person name="Bekaert M."/>
        </authorList>
    </citation>
    <scope>NUCLEOTIDE SEQUENCE [LARGE SCALE GENOMIC DNA]</scope>
    <source>
        <strain evidence="2">wild</strain>
    </source>
</reference>
<protein>
    <submittedName>
        <fullName evidence="1">Uncharacterized protein</fullName>
    </submittedName>
</protein>
<keyword evidence="2" id="KW-1185">Reference proteome</keyword>
<gene>
    <name evidence="1" type="ORF">MCOR_50864</name>
</gene>
<proteinExistence type="predicted"/>